<dbReference type="InterPro" id="IPR009057">
    <property type="entry name" value="Homeodomain-like_sf"/>
</dbReference>
<sequence>MERSRRKEIEHHLTEEEIDELLREAEDDHHIRRLGFLKNLYQGDSIPEAADREGRSAATGGRWADAWNEDGLEGLMPSFGGGRPPKLDEDEQDELVEMLRDGQPWKSQEI</sequence>
<dbReference type="PATRIC" id="fig|1227452.3.peg.1264"/>
<gene>
    <name evidence="2" type="ORF">C442_06366</name>
</gene>
<evidence type="ECO:0000313" key="3">
    <source>
        <dbReference type="Proteomes" id="UP000011623"/>
    </source>
</evidence>
<evidence type="ECO:0000256" key="1">
    <source>
        <dbReference type="SAM" id="MobiDB-lite"/>
    </source>
</evidence>
<accession>M0KML9</accession>
<dbReference type="EMBL" id="AOLW01000015">
    <property type="protein sequence ID" value="EMA22627.1"/>
    <property type="molecule type" value="Genomic_DNA"/>
</dbReference>
<feature type="region of interest" description="Disordered" evidence="1">
    <location>
        <begin position="71"/>
        <end position="92"/>
    </location>
</feature>
<reference evidence="2 3" key="1">
    <citation type="journal article" date="2014" name="PLoS Genet.">
        <title>Phylogenetically driven sequencing of extremely halophilic archaea reveals strategies for static and dynamic osmo-response.</title>
        <authorList>
            <person name="Becker E.A."/>
            <person name="Seitzer P.M."/>
            <person name="Tritt A."/>
            <person name="Larsen D."/>
            <person name="Krusor M."/>
            <person name="Yao A.I."/>
            <person name="Wu D."/>
            <person name="Madern D."/>
            <person name="Eisen J.A."/>
            <person name="Darling A.E."/>
            <person name="Facciotti M.T."/>
        </authorList>
    </citation>
    <scope>NUCLEOTIDE SEQUENCE [LARGE SCALE GENOMIC DNA]</scope>
    <source>
        <strain evidence="2 3">JCM 13557</strain>
    </source>
</reference>
<evidence type="ECO:0008006" key="4">
    <source>
        <dbReference type="Google" id="ProtNLM"/>
    </source>
</evidence>
<name>M0KML9_9EURY</name>
<dbReference type="Pfam" id="PF13565">
    <property type="entry name" value="HTH_32"/>
    <property type="match status" value="1"/>
</dbReference>
<dbReference type="Proteomes" id="UP000011623">
    <property type="component" value="Unassembled WGS sequence"/>
</dbReference>
<comment type="caution">
    <text evidence="2">The sequence shown here is derived from an EMBL/GenBank/DDBJ whole genome shotgun (WGS) entry which is preliminary data.</text>
</comment>
<dbReference type="AlphaFoldDB" id="M0KML9"/>
<dbReference type="SUPFAM" id="SSF46689">
    <property type="entry name" value="Homeodomain-like"/>
    <property type="match status" value="1"/>
</dbReference>
<evidence type="ECO:0000313" key="2">
    <source>
        <dbReference type="EMBL" id="EMA22627.1"/>
    </source>
</evidence>
<organism evidence="2 3">
    <name type="scientific">Haloarcula amylolytica JCM 13557</name>
    <dbReference type="NCBI Taxonomy" id="1227452"/>
    <lineage>
        <taxon>Archaea</taxon>
        <taxon>Methanobacteriati</taxon>
        <taxon>Methanobacteriota</taxon>
        <taxon>Stenosarchaea group</taxon>
        <taxon>Halobacteria</taxon>
        <taxon>Halobacteriales</taxon>
        <taxon>Haloarculaceae</taxon>
        <taxon>Haloarcula</taxon>
    </lineage>
</organism>
<protein>
    <recommendedName>
        <fullName evidence="4">Transposase</fullName>
    </recommendedName>
</protein>
<keyword evidence="3" id="KW-1185">Reference proteome</keyword>
<proteinExistence type="predicted"/>